<evidence type="ECO:0000313" key="3">
    <source>
        <dbReference type="EMBL" id="MBO1832371.1"/>
    </source>
</evidence>
<dbReference type="EMBL" id="JAGEMX010000007">
    <property type="protein sequence ID" value="MBO1832371.1"/>
    <property type="molecule type" value="Genomic_DNA"/>
</dbReference>
<proteinExistence type="predicted"/>
<dbReference type="RefSeq" id="WP_039340463.1">
    <property type="nucleotide sequence ID" value="NZ_AP018357.1"/>
</dbReference>
<organism evidence="2 5">
    <name type="scientific">Burkholderia contaminans</name>
    <dbReference type="NCBI Taxonomy" id="488447"/>
    <lineage>
        <taxon>Bacteria</taxon>
        <taxon>Pseudomonadati</taxon>
        <taxon>Pseudomonadota</taxon>
        <taxon>Betaproteobacteria</taxon>
        <taxon>Burkholderiales</taxon>
        <taxon>Burkholderiaceae</taxon>
        <taxon>Burkholderia</taxon>
        <taxon>Burkholderia cepacia complex</taxon>
    </lineage>
</organism>
<evidence type="ECO:0000313" key="5">
    <source>
        <dbReference type="Proteomes" id="UP000611459"/>
    </source>
</evidence>
<keyword evidence="1" id="KW-0732">Signal</keyword>
<reference evidence="2" key="1">
    <citation type="submission" date="2021-01" db="EMBL/GenBank/DDBJ databases">
        <title>Outbreak of Burkholderia contaminns endophthalmitis traced to a clinical ventilation system.</title>
        <authorList>
            <person name="Lipuma J."/>
            <person name="Spilker T."/>
            <person name="Kratholm J."/>
        </authorList>
    </citation>
    <scope>NUCLEOTIDE SEQUENCE</scope>
    <source>
        <strain evidence="2">HI4954</strain>
    </source>
</reference>
<reference evidence="3 6" key="2">
    <citation type="submission" date="2021-03" db="EMBL/GenBank/DDBJ databases">
        <title>Clinical course, treatment and visual outcome of an outbreak of Burkholderia contaminans endophthalmitis following cataract surgery.</title>
        <authorList>
            <person name="Lind C."/>
            <person name="Olsen K."/>
            <person name="Angelsen N.K."/>
            <person name="Krefting E.A."/>
            <person name="Fossen K."/>
            <person name="Gravningen K."/>
            <person name="Depoorter E."/>
            <person name="Vandamme P."/>
            <person name="Bertelsen G."/>
        </authorList>
    </citation>
    <scope>NUCLEOTIDE SEQUENCE [LARGE SCALE GENOMIC DNA]</scope>
    <source>
        <strain evidence="3 6">51242556</strain>
    </source>
</reference>
<dbReference type="AlphaFoldDB" id="A0A1E3FI10"/>
<evidence type="ECO:0000313" key="7">
    <source>
        <dbReference type="Proteomes" id="UP001220209"/>
    </source>
</evidence>
<dbReference type="Proteomes" id="UP000611459">
    <property type="component" value="Unassembled WGS sequence"/>
</dbReference>
<dbReference type="Proteomes" id="UP001220209">
    <property type="component" value="Chromosome 2"/>
</dbReference>
<dbReference type="EMBL" id="JAENIB010000004">
    <property type="protein sequence ID" value="MBK1931078.1"/>
    <property type="molecule type" value="Genomic_DNA"/>
</dbReference>
<evidence type="ECO:0000313" key="6">
    <source>
        <dbReference type="Proteomes" id="UP000664048"/>
    </source>
</evidence>
<dbReference type="GeneID" id="93188658"/>
<keyword evidence="6" id="KW-1185">Reference proteome</keyword>
<dbReference type="Proteomes" id="UP000664048">
    <property type="component" value="Unassembled WGS sequence"/>
</dbReference>
<dbReference type="EMBL" id="CP090641">
    <property type="protein sequence ID" value="WFN19222.1"/>
    <property type="molecule type" value="Genomic_DNA"/>
</dbReference>
<dbReference type="OrthoDB" id="9182100at2"/>
<accession>A0A1E3FI10</accession>
<sequence length="159" mass="16679">MKIGVMLFGCSVLLASAVASAEPVILSSGWTADFSPSIAEGANRSTAVFQLRGSYRVSLPSKGDVFFDTTCVGIETDTTVGKDVTAKGTGRCEMKDKDGDKLLSAIDTVYDGITFTLQGGTGKWKAATGQLVSREVFTSQADTRWTGFGSGKGEITVSK</sequence>
<protein>
    <submittedName>
        <fullName evidence="2">Uncharacterized protein</fullName>
    </submittedName>
</protein>
<feature type="chain" id="PRO_5044556859" evidence="1">
    <location>
        <begin position="22"/>
        <end position="159"/>
    </location>
</feature>
<evidence type="ECO:0000313" key="2">
    <source>
        <dbReference type="EMBL" id="MBK1931078.1"/>
    </source>
</evidence>
<evidence type="ECO:0000313" key="4">
    <source>
        <dbReference type="EMBL" id="WFN19222.1"/>
    </source>
</evidence>
<reference evidence="4 7" key="3">
    <citation type="submission" date="2021-12" db="EMBL/GenBank/DDBJ databases">
        <title>Genomic and phenotypic characterization of three Burkholderia contaminans isolates recovered from different sources.</title>
        <authorList>
            <person name="Lopez De Volder A."/>
            <person name="Fan Y."/>
            <person name="Nunvar J."/>
            <person name="Herrera T."/>
            <person name="Timp W."/>
            <person name="Degrossi J."/>
        </authorList>
    </citation>
    <scope>NUCLEOTIDE SEQUENCE [LARGE SCALE GENOMIC DNA]</scope>
    <source>
        <strain evidence="4 7">LMG 23361</strain>
    </source>
</reference>
<gene>
    <name evidence="3" type="ORF">J4M89_23595</name>
    <name evidence="2" type="ORF">JIN94_14420</name>
    <name evidence="4" type="ORF">LXE91_24935</name>
</gene>
<feature type="signal peptide" evidence="1">
    <location>
        <begin position="1"/>
        <end position="21"/>
    </location>
</feature>
<name>A0A1E3FI10_9BURK</name>
<evidence type="ECO:0000256" key="1">
    <source>
        <dbReference type="SAM" id="SignalP"/>
    </source>
</evidence>